<sequence>MPTLSADSTSELIESGASASETFDAFAWVEEALSACSGDVAPLVPKLARRAQRLAQTVHTSLQDVHLSGPALHSHLQGLQEEATPLVEHLDSVYQACCATSDSTSSVPTAGQELRLQVTLHETKGRLERCSQALVQAARWRRNVRACFASVEDPTLLSQWLKGDPTKLMNSDAGHLADRLREMHTSLDVLKDLPGALDRTQTFERLCAQMEAALVPRLASMLREDELGNVEPLRWCLDVLESVDKAHIMKDEFCQARPAKIHRAWDAYEIRHECNTSEDAFAQWLDNFYGSVLSMLQRERENAQTLFGTKMLNDVLRVLLHNTLEPLTQSFRDRLVHCDATGSKNLRLEQLVRCFHITRKFAHQLVQIFGSVEDETSTEVVESDDHVAGDTILRDAFEPYRVYFTEYAHFASKSLADALMTLVPSFNVPTDTGPEKKRSADEDRDLAPLDDFSQQLEGISETVWAIVDDSLQQCYDFTGGAAFPEALEAIGTAVQQFTRALIATMPTIRDYCKARRTSQAAGDNDSLVATPSCNQLHASLALLKACGTLECQLCAVDGRLRIRMREQVIQSFGDGSVPSLPRLCRKGVAMVLSDYMDSTMLVAAVIKIWLHDEDSTRQNRFHQFRIELLDQSAGSPGLDAAESRYPVATVLVQAQEAVRSWTKEAQLLMHDTIFLPILSTFENVPMNEIWHKVPDAGLGDLPIFSTLPQDYITMVADLLLSLLPLLEPFAESSSLEKAFVASRGTQEVCIQTEWARLGKMLDLAPLELSSCQQLFGSTAAQASVSAATEFVDLWTAAVASSTLAAYLRTVCSIPMLSEMGARQLAVDLGYFHNILNAVGCEGDFILDDVCRALGMDLQAHVDHVRKLQKDQDNPEMHVLAKLHKCIVAMRQRVVESSGATSA</sequence>
<evidence type="ECO:0000313" key="1">
    <source>
        <dbReference type="EMBL" id="KAI9910227.1"/>
    </source>
</evidence>
<comment type="caution">
    <text evidence="1">The sequence shown here is derived from an EMBL/GenBank/DDBJ whole genome shotgun (WGS) entry which is preliminary data.</text>
</comment>
<organism evidence="1 2">
    <name type="scientific">Peronosclerospora sorghi</name>
    <dbReference type="NCBI Taxonomy" id="230839"/>
    <lineage>
        <taxon>Eukaryota</taxon>
        <taxon>Sar</taxon>
        <taxon>Stramenopiles</taxon>
        <taxon>Oomycota</taxon>
        <taxon>Peronosporomycetes</taxon>
        <taxon>Peronosporales</taxon>
        <taxon>Peronosporaceae</taxon>
        <taxon>Peronosclerospora</taxon>
    </lineage>
</organism>
<keyword evidence="2" id="KW-1185">Reference proteome</keyword>
<evidence type="ECO:0000313" key="2">
    <source>
        <dbReference type="Proteomes" id="UP001163321"/>
    </source>
</evidence>
<protein>
    <submittedName>
        <fullName evidence="1">Uncharacterized protein</fullName>
    </submittedName>
</protein>
<dbReference type="Proteomes" id="UP001163321">
    <property type="component" value="Chromosome 6"/>
</dbReference>
<proteinExistence type="predicted"/>
<accession>A0ACC0VVK3</accession>
<dbReference type="EMBL" id="CM047585">
    <property type="protein sequence ID" value="KAI9910227.1"/>
    <property type="molecule type" value="Genomic_DNA"/>
</dbReference>
<gene>
    <name evidence="1" type="ORF">PsorP6_010725</name>
</gene>
<name>A0ACC0VVK3_9STRA</name>
<reference evidence="1 2" key="1">
    <citation type="journal article" date="2022" name="bioRxiv">
        <title>The genome of the oomycete Peronosclerospora sorghi, a cosmopolitan pathogen of maize and sorghum, is inflated with dispersed pseudogenes.</title>
        <authorList>
            <person name="Fletcher K."/>
            <person name="Martin F."/>
            <person name="Isakeit T."/>
            <person name="Cavanaugh K."/>
            <person name="Magill C."/>
            <person name="Michelmore R."/>
        </authorList>
    </citation>
    <scope>NUCLEOTIDE SEQUENCE [LARGE SCALE GENOMIC DNA]</scope>
    <source>
        <strain evidence="1">P6</strain>
    </source>
</reference>